<evidence type="ECO:0000256" key="2">
    <source>
        <dbReference type="ARBA" id="ARBA00022723"/>
    </source>
</evidence>
<reference evidence="9" key="1">
    <citation type="submission" date="2016-10" db="EMBL/GenBank/DDBJ databases">
        <authorList>
            <person name="Varghese N."/>
            <person name="Submissions S."/>
        </authorList>
    </citation>
    <scope>NUCLEOTIDE SEQUENCE [LARGE SCALE GENOMIC DNA]</scope>
    <source>
        <strain evidence="9">CGMCC 1.3704</strain>
    </source>
</reference>
<proteinExistence type="predicted"/>
<dbReference type="GO" id="GO:0006364">
    <property type="term" value="P:rRNA processing"/>
    <property type="evidence" value="ECO:0007669"/>
    <property type="project" value="TreeGrafter"/>
</dbReference>
<dbReference type="RefSeq" id="WP_075034672.1">
    <property type="nucleotide sequence ID" value="NZ_FOSB01000001.1"/>
</dbReference>
<evidence type="ECO:0000256" key="1">
    <source>
        <dbReference type="ARBA" id="ARBA00001946"/>
    </source>
</evidence>
<evidence type="ECO:0000259" key="6">
    <source>
        <dbReference type="Pfam" id="PF00575"/>
    </source>
</evidence>
<evidence type="ECO:0000313" key="9">
    <source>
        <dbReference type="Proteomes" id="UP000183557"/>
    </source>
</evidence>
<dbReference type="OrthoDB" id="9804278at2"/>
<dbReference type="InterPro" id="IPR004659">
    <property type="entry name" value="RNase_E/G"/>
</dbReference>
<keyword evidence="9" id="KW-1185">Reference proteome</keyword>
<dbReference type="Gene3D" id="2.40.50.140">
    <property type="entry name" value="Nucleic acid-binding proteins"/>
    <property type="match status" value="1"/>
</dbReference>
<keyword evidence="2" id="KW-0479">Metal-binding</keyword>
<dbReference type="GO" id="GO:0046872">
    <property type="term" value="F:metal ion binding"/>
    <property type="evidence" value="ECO:0007669"/>
    <property type="project" value="UniProtKB-KW"/>
</dbReference>
<dbReference type="SUPFAM" id="SSF50249">
    <property type="entry name" value="Nucleic acid-binding proteins"/>
    <property type="match status" value="1"/>
</dbReference>
<accession>A0A1I3P4S6</accession>
<feature type="domain" description="RNA-binding protein AU-1/Ribonuclease E/G" evidence="7">
    <location>
        <begin position="110"/>
        <end position="371"/>
    </location>
</feature>
<keyword evidence="5" id="KW-0694">RNA-binding</keyword>
<evidence type="ECO:0000259" key="7">
    <source>
        <dbReference type="Pfam" id="PF10150"/>
    </source>
</evidence>
<dbReference type="GO" id="GO:0004540">
    <property type="term" value="F:RNA nuclease activity"/>
    <property type="evidence" value="ECO:0007669"/>
    <property type="project" value="InterPro"/>
</dbReference>
<evidence type="ECO:0000256" key="5">
    <source>
        <dbReference type="ARBA" id="ARBA00022884"/>
    </source>
</evidence>
<dbReference type="GO" id="GO:0003723">
    <property type="term" value="F:RNA binding"/>
    <property type="evidence" value="ECO:0007669"/>
    <property type="project" value="UniProtKB-KW"/>
</dbReference>
<feature type="domain" description="S1 motif" evidence="6">
    <location>
        <begin position="38"/>
        <end position="95"/>
    </location>
</feature>
<dbReference type="Pfam" id="PF00575">
    <property type="entry name" value="S1"/>
    <property type="match status" value="1"/>
</dbReference>
<dbReference type="PANTHER" id="PTHR30001">
    <property type="entry name" value="RIBONUCLEASE"/>
    <property type="match status" value="1"/>
</dbReference>
<dbReference type="EMBL" id="FOSB01000001">
    <property type="protein sequence ID" value="SFJ16534.1"/>
    <property type="molecule type" value="Genomic_DNA"/>
</dbReference>
<evidence type="ECO:0000256" key="3">
    <source>
        <dbReference type="ARBA" id="ARBA00022801"/>
    </source>
</evidence>
<sequence>MRKLVIQTKPLEKTGVVIENEEICEYVFDRPGVRTLTGSIFYGEVTRIDKGLGAAFVDIGKERPAFLRKEEIPWCDGKIDSTLVIGEKMAIQITKEPIGNKGAQATADITLPGLYIVYQPYAKGNIALSKKLGKEKRGQLEGLLKSELSESEGAIVRTAAGTEDKQVITEEVRVLKAQWEDIEKSKPKKPQLLWEEQLIPDKLIRKFPVTSIEGIMVDDPTVSRNLREKYPSLSPRIQWEKNVSSHLPVSISVLQEKLTKSVVEMDNGVQLVIENTEAMTVIDVNSHQVKGKSFSNSQAFEVNLLAAREIQKQIRLRNLSGIIIIDFISMKSREKEKRLLAEMKHLVKNDPIRTDVLGMTSLGLMEMTRKREWQGFAASLIEVKEIGFTAETNLYRLERDLLEKRNSEAVLIAVHPDLLETKKRLLSDSISSKIPQELFVRMDTDIHGYQIELEGSLDMIREAIQRRGYHVDNLF</sequence>
<evidence type="ECO:0000313" key="8">
    <source>
        <dbReference type="EMBL" id="SFJ16534.1"/>
    </source>
</evidence>
<dbReference type="InterPro" id="IPR019307">
    <property type="entry name" value="RNA-bd_AU-1/RNase_E/G"/>
</dbReference>
<keyword evidence="4" id="KW-0460">Magnesium</keyword>
<dbReference type="CDD" id="cd04453">
    <property type="entry name" value="S1_RNase_E"/>
    <property type="match status" value="1"/>
</dbReference>
<keyword evidence="3" id="KW-0378">Hydrolase</keyword>
<dbReference type="InterPro" id="IPR003029">
    <property type="entry name" value="S1_domain"/>
</dbReference>
<comment type="cofactor">
    <cofactor evidence="1">
        <name>Mg(2+)</name>
        <dbReference type="ChEBI" id="CHEBI:18420"/>
    </cofactor>
</comment>
<dbReference type="Pfam" id="PF10150">
    <property type="entry name" value="RNase_E_G"/>
    <property type="match status" value="1"/>
</dbReference>
<name>A0A1I3P4S6_HALDA</name>
<dbReference type="AlphaFoldDB" id="A0A1I3P4S6"/>
<gene>
    <name evidence="8" type="ORF">SAMN04487936_101177</name>
</gene>
<evidence type="ECO:0000256" key="4">
    <source>
        <dbReference type="ARBA" id="ARBA00022842"/>
    </source>
</evidence>
<dbReference type="GO" id="GO:0016787">
    <property type="term" value="F:hydrolase activity"/>
    <property type="evidence" value="ECO:0007669"/>
    <property type="project" value="UniProtKB-KW"/>
</dbReference>
<organism evidence="8 9">
    <name type="scientific">Halobacillus dabanensis</name>
    <dbReference type="NCBI Taxonomy" id="240302"/>
    <lineage>
        <taxon>Bacteria</taxon>
        <taxon>Bacillati</taxon>
        <taxon>Bacillota</taxon>
        <taxon>Bacilli</taxon>
        <taxon>Bacillales</taxon>
        <taxon>Bacillaceae</taxon>
        <taxon>Halobacillus</taxon>
    </lineage>
</organism>
<protein>
    <submittedName>
        <fullName evidence="8">Ribonuclease G</fullName>
    </submittedName>
</protein>
<dbReference type="PANTHER" id="PTHR30001:SF0">
    <property type="entry name" value="RIBONUCLEASE G"/>
    <property type="match status" value="1"/>
</dbReference>
<dbReference type="Proteomes" id="UP000183557">
    <property type="component" value="Unassembled WGS sequence"/>
</dbReference>
<dbReference type="GO" id="GO:0005737">
    <property type="term" value="C:cytoplasm"/>
    <property type="evidence" value="ECO:0007669"/>
    <property type="project" value="TreeGrafter"/>
</dbReference>
<dbReference type="InterPro" id="IPR012340">
    <property type="entry name" value="NA-bd_OB-fold"/>
</dbReference>